<name>A0A1V9G1G5_9BACT</name>
<dbReference type="RefSeq" id="WP_081147080.1">
    <property type="nucleotide sequence ID" value="NZ_LVYD01000042.1"/>
</dbReference>
<dbReference type="SUPFAM" id="SSF54427">
    <property type="entry name" value="NTF2-like"/>
    <property type="match status" value="1"/>
</dbReference>
<comment type="caution">
    <text evidence="1">The sequence shown here is derived from an EMBL/GenBank/DDBJ whole genome shotgun (WGS) entry which is preliminary data.</text>
</comment>
<dbReference type="GO" id="GO:0030638">
    <property type="term" value="P:polyketide metabolic process"/>
    <property type="evidence" value="ECO:0007669"/>
    <property type="project" value="InterPro"/>
</dbReference>
<dbReference type="InterPro" id="IPR032710">
    <property type="entry name" value="NTF2-like_dom_sf"/>
</dbReference>
<evidence type="ECO:0000313" key="2">
    <source>
        <dbReference type="Proteomes" id="UP000192796"/>
    </source>
</evidence>
<dbReference type="Gene3D" id="3.10.450.50">
    <property type="match status" value="1"/>
</dbReference>
<organism evidence="1 2">
    <name type="scientific">Niastella vici</name>
    <dbReference type="NCBI Taxonomy" id="1703345"/>
    <lineage>
        <taxon>Bacteria</taxon>
        <taxon>Pseudomonadati</taxon>
        <taxon>Bacteroidota</taxon>
        <taxon>Chitinophagia</taxon>
        <taxon>Chitinophagales</taxon>
        <taxon>Chitinophagaceae</taxon>
        <taxon>Niastella</taxon>
    </lineage>
</organism>
<dbReference type="STRING" id="1703345.A3860_21065"/>
<sequence>MRDVTTTLCYRWFHEVWNQNQEQTIDELLSPDSHAHGLNSENEPKGIEGFKIFYNNFKGQFHDIYVDVLDVISQDDMECAHTKVTAIHTETGKQVKFSGLCLMRIENGQIAEAWNHYDFLNMFQQLGQVLTTLEKA</sequence>
<keyword evidence="2" id="KW-1185">Reference proteome</keyword>
<dbReference type="Pfam" id="PF07366">
    <property type="entry name" value="SnoaL"/>
    <property type="match status" value="1"/>
</dbReference>
<evidence type="ECO:0008006" key="3">
    <source>
        <dbReference type="Google" id="ProtNLM"/>
    </source>
</evidence>
<dbReference type="EMBL" id="LVYD01000042">
    <property type="protein sequence ID" value="OQP64461.1"/>
    <property type="molecule type" value="Genomic_DNA"/>
</dbReference>
<reference evidence="1 2" key="1">
    <citation type="submission" date="2016-03" db="EMBL/GenBank/DDBJ databases">
        <title>Niastella vici sp. nov., isolated from farmland soil.</title>
        <authorList>
            <person name="Chen L."/>
            <person name="Wang D."/>
            <person name="Yang S."/>
            <person name="Wang G."/>
        </authorList>
    </citation>
    <scope>NUCLEOTIDE SEQUENCE [LARGE SCALE GENOMIC DNA]</scope>
    <source>
        <strain evidence="1 2">DJ57</strain>
    </source>
</reference>
<gene>
    <name evidence="1" type="ORF">A3860_21065</name>
</gene>
<accession>A0A1V9G1G5</accession>
<dbReference type="AlphaFoldDB" id="A0A1V9G1G5"/>
<dbReference type="PANTHER" id="PTHR38436">
    <property type="entry name" value="POLYKETIDE CYCLASE SNOAL-LIKE DOMAIN"/>
    <property type="match status" value="1"/>
</dbReference>
<dbReference type="PANTHER" id="PTHR38436:SF1">
    <property type="entry name" value="ESTER CYCLASE"/>
    <property type="match status" value="1"/>
</dbReference>
<evidence type="ECO:0000313" key="1">
    <source>
        <dbReference type="EMBL" id="OQP64461.1"/>
    </source>
</evidence>
<protein>
    <recommendedName>
        <fullName evidence="3">Ester cyclase</fullName>
    </recommendedName>
</protein>
<dbReference type="OrthoDB" id="4774596at2"/>
<dbReference type="Proteomes" id="UP000192796">
    <property type="component" value="Unassembled WGS sequence"/>
</dbReference>
<dbReference type="InterPro" id="IPR009959">
    <property type="entry name" value="Cyclase_SnoaL-like"/>
</dbReference>
<proteinExistence type="predicted"/>